<dbReference type="SUPFAM" id="SSF56112">
    <property type="entry name" value="Protein kinase-like (PK-like)"/>
    <property type="match status" value="1"/>
</dbReference>
<evidence type="ECO:0000256" key="9">
    <source>
        <dbReference type="ARBA" id="ARBA00022989"/>
    </source>
</evidence>
<comment type="similarity">
    <text evidence="13">Belongs to the protein kinase superfamily.</text>
</comment>
<reference evidence="17 18" key="1">
    <citation type="journal article" date="2017" name="Nature">
        <title>The Apostasia genome and the evolution of orchids.</title>
        <authorList>
            <person name="Zhang G.Q."/>
            <person name="Liu K.W."/>
            <person name="Li Z."/>
            <person name="Lohaus R."/>
            <person name="Hsiao Y.Y."/>
            <person name="Niu S.C."/>
            <person name="Wang J.Y."/>
            <person name="Lin Y.C."/>
            <person name="Xu Q."/>
            <person name="Chen L.J."/>
            <person name="Yoshida K."/>
            <person name="Fujiwara S."/>
            <person name="Wang Z.W."/>
            <person name="Zhang Y.Q."/>
            <person name="Mitsuda N."/>
            <person name="Wang M."/>
            <person name="Liu G.H."/>
            <person name="Pecoraro L."/>
            <person name="Huang H.X."/>
            <person name="Xiao X.J."/>
            <person name="Lin M."/>
            <person name="Wu X.Y."/>
            <person name="Wu W.L."/>
            <person name="Chen Y.Y."/>
            <person name="Chang S.B."/>
            <person name="Sakamoto S."/>
            <person name="Ohme-Takagi M."/>
            <person name="Yagi M."/>
            <person name="Zeng S.J."/>
            <person name="Shen C.Y."/>
            <person name="Yeh C.M."/>
            <person name="Luo Y.B."/>
            <person name="Tsai W.C."/>
            <person name="Van de Peer Y."/>
            <person name="Liu Z.J."/>
        </authorList>
    </citation>
    <scope>NUCLEOTIDE SEQUENCE [LARGE SCALE GENOMIC DNA]</scope>
    <source>
        <strain evidence="18">cv. Shenzhen</strain>
        <tissue evidence="17">Stem</tissue>
    </source>
</reference>
<evidence type="ECO:0000256" key="11">
    <source>
        <dbReference type="ARBA" id="ARBA00023180"/>
    </source>
</evidence>
<accession>A0A2I0A1N4</accession>
<keyword evidence="9 15" id="KW-1133">Transmembrane helix</keyword>
<dbReference type="PROSITE" id="PS00108">
    <property type="entry name" value="PROTEIN_KINASE_ST"/>
    <property type="match status" value="1"/>
</dbReference>
<sequence>MSNSSSSSNSPSSSGTSGRDTAISIISILVGGTVVIVVTYLVIKCVQRIKMQKINSYHRSSFFMADESMTRSFGNASMLSVATIERFIDDIQKEKPIRFTSQHLSEFTNNFAQKLGQGGFGVAYKGKLPNGILVAVKVLHRTQDKKAEELFMAEVGTIGKTYHINLLRLYGFCFDPEMKALIYEYMENSSLDRYLFNKNYKIEYVKLYDIAIGTAKGIRYLHEECQQIIIHYDIKPGNILLDENFLPKVADFGLAKLCSRDASHVTNSGARGTPGYAAPEMWLPLPVTQKCDVYSFGMLLFEIVGGRRNLDFNENESQEWFPKWVWQKHQRGEMRKMITSVGGIKDIEIEKIERMCRVGLWCVQYKPEARPSMSKVVRMLEGEEEIVEPPNPFHYLDVHDTGFSLHIDNSSNGSTSTSSDHQNSRSL</sequence>
<dbReference type="FunFam" id="1.10.510.10:FF:000537">
    <property type="entry name" value="Putative receptor-like protein kinase"/>
    <property type="match status" value="1"/>
</dbReference>
<keyword evidence="8 12" id="KW-0067">ATP-binding</keyword>
<keyword evidence="4 15" id="KW-0812">Transmembrane</keyword>
<proteinExistence type="inferred from homology"/>
<feature type="compositionally biased region" description="Low complexity" evidence="14">
    <location>
        <begin position="409"/>
        <end position="419"/>
    </location>
</feature>
<evidence type="ECO:0000256" key="13">
    <source>
        <dbReference type="RuleBase" id="RU000304"/>
    </source>
</evidence>
<dbReference type="AlphaFoldDB" id="A0A2I0A1N4"/>
<dbReference type="GO" id="GO:0016020">
    <property type="term" value="C:membrane"/>
    <property type="evidence" value="ECO:0007669"/>
    <property type="project" value="UniProtKB-SubCell"/>
</dbReference>
<dbReference type="EMBL" id="KZ452038">
    <property type="protein sequence ID" value="PKA49444.1"/>
    <property type="molecule type" value="Genomic_DNA"/>
</dbReference>
<evidence type="ECO:0000256" key="6">
    <source>
        <dbReference type="ARBA" id="ARBA00022741"/>
    </source>
</evidence>
<keyword evidence="3 17" id="KW-0808">Transferase</keyword>
<dbReference type="SMART" id="SM00220">
    <property type="entry name" value="S_TKc"/>
    <property type="match status" value="1"/>
</dbReference>
<evidence type="ECO:0000256" key="3">
    <source>
        <dbReference type="ARBA" id="ARBA00022679"/>
    </source>
</evidence>
<dbReference type="InterPro" id="IPR011009">
    <property type="entry name" value="Kinase-like_dom_sf"/>
</dbReference>
<keyword evidence="5" id="KW-0732">Signal</keyword>
<evidence type="ECO:0000256" key="15">
    <source>
        <dbReference type="SAM" id="Phobius"/>
    </source>
</evidence>
<evidence type="ECO:0000259" key="16">
    <source>
        <dbReference type="PROSITE" id="PS50011"/>
    </source>
</evidence>
<dbReference type="InterPro" id="IPR001245">
    <property type="entry name" value="Ser-Thr/Tyr_kinase_cat_dom"/>
</dbReference>
<gene>
    <name evidence="17" type="ORF">AXF42_Ash016633</name>
</gene>
<dbReference type="GO" id="GO:0004714">
    <property type="term" value="F:transmembrane receptor protein tyrosine kinase activity"/>
    <property type="evidence" value="ECO:0007669"/>
    <property type="project" value="UniProtKB-EC"/>
</dbReference>
<dbReference type="PROSITE" id="PS00107">
    <property type="entry name" value="PROTEIN_KINASE_ATP"/>
    <property type="match status" value="1"/>
</dbReference>
<dbReference type="Gene3D" id="1.10.510.10">
    <property type="entry name" value="Transferase(Phosphotransferase) domain 1"/>
    <property type="match status" value="1"/>
</dbReference>
<dbReference type="InterPro" id="IPR000719">
    <property type="entry name" value="Prot_kinase_dom"/>
</dbReference>
<keyword evidence="7 17" id="KW-0418">Kinase</keyword>
<dbReference type="InterPro" id="IPR008271">
    <property type="entry name" value="Ser/Thr_kinase_AS"/>
</dbReference>
<feature type="transmembrane region" description="Helical" evidence="15">
    <location>
        <begin position="22"/>
        <end position="43"/>
    </location>
</feature>
<dbReference type="InterPro" id="IPR045874">
    <property type="entry name" value="LRK10/LRL21-25-like"/>
</dbReference>
<dbReference type="InterPro" id="IPR017441">
    <property type="entry name" value="Protein_kinase_ATP_BS"/>
</dbReference>
<evidence type="ECO:0000256" key="2">
    <source>
        <dbReference type="ARBA" id="ARBA00022527"/>
    </source>
</evidence>
<keyword evidence="6 12" id="KW-0547">Nucleotide-binding</keyword>
<evidence type="ECO:0000256" key="5">
    <source>
        <dbReference type="ARBA" id="ARBA00022729"/>
    </source>
</evidence>
<feature type="domain" description="Protein kinase" evidence="16">
    <location>
        <begin position="109"/>
        <end position="394"/>
    </location>
</feature>
<name>A0A2I0A1N4_9ASPA</name>
<feature type="binding site" evidence="12">
    <location>
        <position position="137"/>
    </location>
    <ligand>
        <name>ATP</name>
        <dbReference type="ChEBI" id="CHEBI:30616"/>
    </ligand>
</feature>
<dbReference type="EC" id="2.7.10.1" evidence="17"/>
<dbReference type="Gene3D" id="3.30.200.20">
    <property type="entry name" value="Phosphorylase Kinase, domain 1"/>
    <property type="match status" value="1"/>
</dbReference>
<dbReference type="PROSITE" id="PS50011">
    <property type="entry name" value="PROTEIN_KINASE_DOM"/>
    <property type="match status" value="1"/>
</dbReference>
<keyword evidence="18" id="KW-1185">Reference proteome</keyword>
<evidence type="ECO:0000256" key="1">
    <source>
        <dbReference type="ARBA" id="ARBA00004479"/>
    </source>
</evidence>
<dbReference type="GO" id="GO:0004674">
    <property type="term" value="F:protein serine/threonine kinase activity"/>
    <property type="evidence" value="ECO:0007669"/>
    <property type="project" value="UniProtKB-KW"/>
</dbReference>
<dbReference type="STRING" id="1088818.A0A2I0A1N4"/>
<evidence type="ECO:0000256" key="12">
    <source>
        <dbReference type="PROSITE-ProRule" id="PRU10141"/>
    </source>
</evidence>
<protein>
    <submittedName>
        <fullName evidence="17">G-type lectin S-receptor-like serine/threonine-protein kinase</fullName>
        <ecNumber evidence="17">2.7.10.1</ecNumber>
        <ecNumber evidence="17">2.7.11.1</ecNumber>
    </submittedName>
</protein>
<keyword evidence="17" id="KW-0675">Receptor</keyword>
<evidence type="ECO:0000256" key="8">
    <source>
        <dbReference type="ARBA" id="ARBA00022840"/>
    </source>
</evidence>
<dbReference type="Proteomes" id="UP000236161">
    <property type="component" value="Unassembled WGS sequence"/>
</dbReference>
<keyword evidence="2 13" id="KW-0723">Serine/threonine-protein kinase</keyword>
<dbReference type="PANTHER" id="PTHR27009">
    <property type="entry name" value="RUST RESISTANCE KINASE LR10-RELATED"/>
    <property type="match status" value="1"/>
</dbReference>
<dbReference type="GO" id="GO:0030246">
    <property type="term" value="F:carbohydrate binding"/>
    <property type="evidence" value="ECO:0007669"/>
    <property type="project" value="UniProtKB-KW"/>
</dbReference>
<keyword evidence="11" id="KW-0325">Glycoprotein</keyword>
<evidence type="ECO:0000313" key="17">
    <source>
        <dbReference type="EMBL" id="PKA49444.1"/>
    </source>
</evidence>
<dbReference type="Pfam" id="PF07714">
    <property type="entry name" value="PK_Tyr_Ser-Thr"/>
    <property type="match status" value="1"/>
</dbReference>
<dbReference type="EC" id="2.7.11.1" evidence="17"/>
<organism evidence="17 18">
    <name type="scientific">Apostasia shenzhenica</name>
    <dbReference type="NCBI Taxonomy" id="1088818"/>
    <lineage>
        <taxon>Eukaryota</taxon>
        <taxon>Viridiplantae</taxon>
        <taxon>Streptophyta</taxon>
        <taxon>Embryophyta</taxon>
        <taxon>Tracheophyta</taxon>
        <taxon>Spermatophyta</taxon>
        <taxon>Magnoliopsida</taxon>
        <taxon>Liliopsida</taxon>
        <taxon>Asparagales</taxon>
        <taxon>Orchidaceae</taxon>
        <taxon>Apostasioideae</taxon>
        <taxon>Apostasia</taxon>
    </lineage>
</organism>
<evidence type="ECO:0000256" key="10">
    <source>
        <dbReference type="ARBA" id="ARBA00023136"/>
    </source>
</evidence>
<evidence type="ECO:0000256" key="4">
    <source>
        <dbReference type="ARBA" id="ARBA00022692"/>
    </source>
</evidence>
<evidence type="ECO:0000256" key="14">
    <source>
        <dbReference type="SAM" id="MobiDB-lite"/>
    </source>
</evidence>
<feature type="region of interest" description="Disordered" evidence="14">
    <location>
        <begin position="407"/>
        <end position="427"/>
    </location>
</feature>
<comment type="subcellular location">
    <subcellularLocation>
        <location evidence="1">Membrane</location>
        <topology evidence="1">Single-pass type I membrane protein</topology>
    </subcellularLocation>
</comment>
<keyword evidence="10 15" id="KW-0472">Membrane</keyword>
<keyword evidence="17" id="KW-0430">Lectin</keyword>
<evidence type="ECO:0000313" key="18">
    <source>
        <dbReference type="Proteomes" id="UP000236161"/>
    </source>
</evidence>
<dbReference type="GO" id="GO:0005524">
    <property type="term" value="F:ATP binding"/>
    <property type="evidence" value="ECO:0007669"/>
    <property type="project" value="UniProtKB-UniRule"/>
</dbReference>
<dbReference type="OrthoDB" id="4062651at2759"/>
<evidence type="ECO:0000256" key="7">
    <source>
        <dbReference type="ARBA" id="ARBA00022777"/>
    </source>
</evidence>